<sequence length="11" mass="1372">MEEWGFCFHVS</sequence>
<evidence type="ECO:0000313" key="1">
    <source>
        <dbReference type="EMBL" id="JAE23932.1"/>
    </source>
</evidence>
<dbReference type="EMBL" id="GBRH01173964">
    <property type="protein sequence ID" value="JAE23932.1"/>
    <property type="molecule type" value="Transcribed_RNA"/>
</dbReference>
<accession>A0A0A9GHG2</accession>
<reference evidence="1" key="1">
    <citation type="submission" date="2014-09" db="EMBL/GenBank/DDBJ databases">
        <authorList>
            <person name="Magalhaes I.L.F."/>
            <person name="Oliveira U."/>
            <person name="Santos F.R."/>
            <person name="Vidigal T.H.D.A."/>
            <person name="Brescovit A.D."/>
            <person name="Santos A.J."/>
        </authorList>
    </citation>
    <scope>NUCLEOTIDE SEQUENCE</scope>
    <source>
        <tissue evidence="1">Shoot tissue taken approximately 20 cm above the soil surface</tissue>
    </source>
</reference>
<name>A0A0A9GHG2_ARUDO</name>
<organism evidence="1">
    <name type="scientific">Arundo donax</name>
    <name type="common">Giant reed</name>
    <name type="synonym">Donax arundinaceus</name>
    <dbReference type="NCBI Taxonomy" id="35708"/>
    <lineage>
        <taxon>Eukaryota</taxon>
        <taxon>Viridiplantae</taxon>
        <taxon>Streptophyta</taxon>
        <taxon>Embryophyta</taxon>
        <taxon>Tracheophyta</taxon>
        <taxon>Spermatophyta</taxon>
        <taxon>Magnoliopsida</taxon>
        <taxon>Liliopsida</taxon>
        <taxon>Poales</taxon>
        <taxon>Poaceae</taxon>
        <taxon>PACMAD clade</taxon>
        <taxon>Arundinoideae</taxon>
        <taxon>Arundineae</taxon>
        <taxon>Arundo</taxon>
    </lineage>
</organism>
<proteinExistence type="predicted"/>
<protein>
    <submittedName>
        <fullName evidence="1">Uncharacterized protein</fullName>
    </submittedName>
</protein>
<reference evidence="1" key="2">
    <citation type="journal article" date="2015" name="Data Brief">
        <title>Shoot transcriptome of the giant reed, Arundo donax.</title>
        <authorList>
            <person name="Barrero R.A."/>
            <person name="Guerrero F.D."/>
            <person name="Moolhuijzen P."/>
            <person name="Goolsby J.A."/>
            <person name="Tidwell J."/>
            <person name="Bellgard S.E."/>
            <person name="Bellgard M.I."/>
        </authorList>
    </citation>
    <scope>NUCLEOTIDE SEQUENCE</scope>
    <source>
        <tissue evidence="1">Shoot tissue taken approximately 20 cm above the soil surface</tissue>
    </source>
</reference>